<gene>
    <name evidence="4" type="ORF">PH603_09125</name>
</gene>
<dbReference type="RefSeq" id="WP_289502045.1">
    <property type="nucleotide sequence ID" value="NZ_CP116805.1"/>
</dbReference>
<dbReference type="Proteomes" id="UP001217500">
    <property type="component" value="Chromosome"/>
</dbReference>
<dbReference type="InterPro" id="IPR041586">
    <property type="entry name" value="PsrA_TetR_C"/>
</dbReference>
<proteinExistence type="predicted"/>
<dbReference type="GO" id="GO:0003700">
    <property type="term" value="F:DNA-binding transcription factor activity"/>
    <property type="evidence" value="ECO:0007669"/>
    <property type="project" value="TreeGrafter"/>
</dbReference>
<dbReference type="AlphaFoldDB" id="A0AAE9XK72"/>
<accession>A0AAE9XK72</accession>
<evidence type="ECO:0000256" key="1">
    <source>
        <dbReference type="ARBA" id="ARBA00023125"/>
    </source>
</evidence>
<evidence type="ECO:0000259" key="3">
    <source>
        <dbReference type="PROSITE" id="PS50977"/>
    </source>
</evidence>
<dbReference type="InterPro" id="IPR050109">
    <property type="entry name" value="HTH-type_TetR-like_transc_reg"/>
</dbReference>
<name>A0AAE9XK72_9PROT</name>
<dbReference type="InterPro" id="IPR001647">
    <property type="entry name" value="HTH_TetR"/>
</dbReference>
<dbReference type="SUPFAM" id="SSF48498">
    <property type="entry name" value="Tetracyclin repressor-like, C-terminal domain"/>
    <property type="match status" value="1"/>
</dbReference>
<dbReference type="PANTHER" id="PTHR30055:SF235">
    <property type="entry name" value="TRANSCRIPTIONAL REGULATORY PROTEIN"/>
    <property type="match status" value="1"/>
</dbReference>
<dbReference type="Pfam" id="PF17939">
    <property type="entry name" value="TetR_C_30"/>
    <property type="match status" value="1"/>
</dbReference>
<feature type="DNA-binding region" description="H-T-H motif" evidence="2">
    <location>
        <begin position="34"/>
        <end position="53"/>
    </location>
</feature>
<dbReference type="Gene3D" id="1.10.357.10">
    <property type="entry name" value="Tetracycline Repressor, domain 2"/>
    <property type="match status" value="1"/>
</dbReference>
<evidence type="ECO:0000313" key="4">
    <source>
        <dbReference type="EMBL" id="WCL52699.1"/>
    </source>
</evidence>
<dbReference type="EMBL" id="CP116805">
    <property type="protein sequence ID" value="WCL52699.1"/>
    <property type="molecule type" value="Genomic_DNA"/>
</dbReference>
<dbReference type="PROSITE" id="PS50977">
    <property type="entry name" value="HTH_TETR_2"/>
    <property type="match status" value="1"/>
</dbReference>
<reference evidence="4" key="1">
    <citation type="submission" date="2023-01" db="EMBL/GenBank/DDBJ databases">
        <title>The genome sequence of Kordiimonadaceae bacterium 6D33.</title>
        <authorList>
            <person name="Liu Y."/>
        </authorList>
    </citation>
    <scope>NUCLEOTIDE SEQUENCE</scope>
    <source>
        <strain evidence="4">6D33</strain>
    </source>
</reference>
<dbReference type="GO" id="GO:0000976">
    <property type="term" value="F:transcription cis-regulatory region binding"/>
    <property type="evidence" value="ECO:0007669"/>
    <property type="project" value="TreeGrafter"/>
</dbReference>
<dbReference type="PRINTS" id="PR00455">
    <property type="entry name" value="HTHTETR"/>
</dbReference>
<evidence type="ECO:0000256" key="2">
    <source>
        <dbReference type="PROSITE-ProRule" id="PRU00335"/>
    </source>
</evidence>
<sequence>MALKPAGKDQQRRKDRILDAAEILFAKHGFDGVTLRKVAALAEVDLALASYHFGSKQGLFDAVLLRRAEVLNERRLAALEACERAAAPKAPAVEEIVRAFLAPMFAADLARDPGWQHYFELIAYVNNAHDMGGRVMTQFFNPLVVRFMDVFKRAMPDTPHEQIYWSYHFMSAALSLTFAQTERMKILSGGAIDSRDLEAAVEQMIPFVTAGFERLCKTA</sequence>
<dbReference type="Pfam" id="PF00440">
    <property type="entry name" value="TetR_N"/>
    <property type="match status" value="1"/>
</dbReference>
<protein>
    <submittedName>
        <fullName evidence="4">TetR family transcriptional regulator</fullName>
    </submittedName>
</protein>
<dbReference type="InterPro" id="IPR009057">
    <property type="entry name" value="Homeodomain-like_sf"/>
</dbReference>
<dbReference type="InterPro" id="IPR036271">
    <property type="entry name" value="Tet_transcr_reg_TetR-rel_C_sf"/>
</dbReference>
<dbReference type="SUPFAM" id="SSF46689">
    <property type="entry name" value="Homeodomain-like"/>
    <property type="match status" value="1"/>
</dbReference>
<keyword evidence="1 2" id="KW-0238">DNA-binding</keyword>
<keyword evidence="5" id="KW-1185">Reference proteome</keyword>
<dbReference type="KEGG" id="gso:PH603_09125"/>
<evidence type="ECO:0000313" key="5">
    <source>
        <dbReference type="Proteomes" id="UP001217500"/>
    </source>
</evidence>
<organism evidence="4 5">
    <name type="scientific">Gimibacter soli</name>
    <dbReference type="NCBI Taxonomy" id="3024400"/>
    <lineage>
        <taxon>Bacteria</taxon>
        <taxon>Pseudomonadati</taxon>
        <taxon>Pseudomonadota</taxon>
        <taxon>Alphaproteobacteria</taxon>
        <taxon>Kordiimonadales</taxon>
        <taxon>Temperatibacteraceae</taxon>
        <taxon>Gimibacter</taxon>
    </lineage>
</organism>
<feature type="domain" description="HTH tetR-type" evidence="3">
    <location>
        <begin position="11"/>
        <end position="71"/>
    </location>
</feature>
<dbReference type="PANTHER" id="PTHR30055">
    <property type="entry name" value="HTH-TYPE TRANSCRIPTIONAL REGULATOR RUTR"/>
    <property type="match status" value="1"/>
</dbReference>